<dbReference type="Proteomes" id="UP000030645">
    <property type="component" value="Unassembled WGS sequence"/>
</dbReference>
<evidence type="ECO:0000313" key="1">
    <source>
        <dbReference type="EMBL" id="EXB94885.1"/>
    </source>
</evidence>
<gene>
    <name evidence="1" type="ORF">L484_022993</name>
</gene>
<sequence>MREEKGGDTLMEERRGRSLRKYAMEWEEGFSSAFEARVFSVRFSLVEESTIEKLKWSEREEKRETQFRKSRTLLVAASSRLFGNAPRV</sequence>
<proteinExistence type="predicted"/>
<evidence type="ECO:0000313" key="2">
    <source>
        <dbReference type="Proteomes" id="UP000030645"/>
    </source>
</evidence>
<keyword evidence="2" id="KW-1185">Reference proteome</keyword>
<organism evidence="1 2">
    <name type="scientific">Morus notabilis</name>
    <dbReference type="NCBI Taxonomy" id="981085"/>
    <lineage>
        <taxon>Eukaryota</taxon>
        <taxon>Viridiplantae</taxon>
        <taxon>Streptophyta</taxon>
        <taxon>Embryophyta</taxon>
        <taxon>Tracheophyta</taxon>
        <taxon>Spermatophyta</taxon>
        <taxon>Magnoliopsida</taxon>
        <taxon>eudicotyledons</taxon>
        <taxon>Gunneridae</taxon>
        <taxon>Pentapetalae</taxon>
        <taxon>rosids</taxon>
        <taxon>fabids</taxon>
        <taxon>Rosales</taxon>
        <taxon>Moraceae</taxon>
        <taxon>Moreae</taxon>
        <taxon>Morus</taxon>
    </lineage>
</organism>
<dbReference type="AlphaFoldDB" id="W9RKF7"/>
<accession>W9RKF7</accession>
<protein>
    <submittedName>
        <fullName evidence="1">Uncharacterized protein</fullName>
    </submittedName>
</protein>
<dbReference type="EMBL" id="KE345183">
    <property type="protein sequence ID" value="EXB94885.1"/>
    <property type="molecule type" value="Genomic_DNA"/>
</dbReference>
<reference evidence="2" key="1">
    <citation type="submission" date="2013-01" db="EMBL/GenBank/DDBJ databases">
        <title>Draft Genome Sequence of a Mulberry Tree, Morus notabilis C.K. Schneid.</title>
        <authorList>
            <person name="He N."/>
            <person name="Zhao S."/>
        </authorList>
    </citation>
    <scope>NUCLEOTIDE SEQUENCE</scope>
</reference>
<name>W9RKF7_9ROSA</name>